<evidence type="ECO:0000313" key="2">
    <source>
        <dbReference type="RefSeq" id="XP_024937822.1"/>
    </source>
</evidence>
<gene>
    <name evidence="2" type="primary">LOC107264857</name>
</gene>
<proteinExistence type="predicted"/>
<dbReference type="AlphaFoldDB" id="A0AAJ7VYV3"/>
<dbReference type="KEGG" id="ccin:107264857"/>
<dbReference type="Proteomes" id="UP000694920">
    <property type="component" value="Unplaced"/>
</dbReference>
<sequence>MGSGIPIEHNLLIKMEGMTSSKAPKISRNTATVYSPSAKPLYTSDDNSARLSVVDLALRKPNCEDGISEWCSAHHESLARMRRSKSFNIHEARAMGRNLPGVDFGMKKTRNWLQLSGSTESLRKSLKTDRRARRTLTESSSFSVNGDSRKEDFLKRCEAGKHLCSAELGQKDFVKSCSLFKTSVSDEQEGVGLSCLCRNLLTWFQIREIEEATKFAWLKERRSCWRACFLARTAAS</sequence>
<accession>A0AAJ7VYV3</accession>
<organism evidence="1 2">
    <name type="scientific">Cephus cinctus</name>
    <name type="common">Wheat stem sawfly</name>
    <dbReference type="NCBI Taxonomy" id="211228"/>
    <lineage>
        <taxon>Eukaryota</taxon>
        <taxon>Metazoa</taxon>
        <taxon>Ecdysozoa</taxon>
        <taxon>Arthropoda</taxon>
        <taxon>Hexapoda</taxon>
        <taxon>Insecta</taxon>
        <taxon>Pterygota</taxon>
        <taxon>Neoptera</taxon>
        <taxon>Endopterygota</taxon>
        <taxon>Hymenoptera</taxon>
        <taxon>Cephoidea</taxon>
        <taxon>Cephidae</taxon>
        <taxon>Cephus</taxon>
    </lineage>
</organism>
<name>A0AAJ7VYV3_CEPCN</name>
<reference evidence="2" key="1">
    <citation type="submission" date="2025-08" db="UniProtKB">
        <authorList>
            <consortium name="RefSeq"/>
        </authorList>
    </citation>
    <scope>IDENTIFICATION</scope>
</reference>
<dbReference type="RefSeq" id="XP_024937822.1">
    <property type="nucleotide sequence ID" value="XM_025082054.1"/>
</dbReference>
<dbReference type="GeneID" id="107264857"/>
<evidence type="ECO:0000313" key="1">
    <source>
        <dbReference type="Proteomes" id="UP000694920"/>
    </source>
</evidence>
<protein>
    <submittedName>
        <fullName evidence="2">Uncharacterized protein LOC107264857 isoform X1</fullName>
    </submittedName>
</protein>
<keyword evidence="1" id="KW-1185">Reference proteome</keyword>